<accession>A0A1H0PTU7</accession>
<reference evidence="1 2" key="1">
    <citation type="submission" date="2016-10" db="EMBL/GenBank/DDBJ databases">
        <authorList>
            <person name="Varghese N."/>
            <person name="Submissions S."/>
        </authorList>
    </citation>
    <scope>NUCLEOTIDE SEQUENCE [LARGE SCALE GENOMIC DNA]</scope>
    <source>
        <strain evidence="1 2">DSM 14939</strain>
    </source>
</reference>
<protein>
    <submittedName>
        <fullName evidence="1">Uncharacterized protein</fullName>
    </submittedName>
</protein>
<proteinExistence type="predicted"/>
<comment type="caution">
    <text evidence="1">The sequence shown here is derived from an EMBL/GenBank/DDBJ whole genome shotgun (WGS) entry which is preliminary data.</text>
</comment>
<keyword evidence="2" id="KW-1185">Reference proteome</keyword>
<gene>
    <name evidence="1" type="ORF">SAMN05216596_102823</name>
</gene>
<dbReference type="Proteomes" id="UP000183042">
    <property type="component" value="Unassembled WGS sequence"/>
</dbReference>
<sequence length="50" mass="5727">MLDEQEPLAAFHFMVNQHLPLYPQPETAIEDMDSPSKAEDEFSLFFNQAG</sequence>
<evidence type="ECO:0000313" key="1">
    <source>
        <dbReference type="EMBL" id="SDP08414.1"/>
    </source>
</evidence>
<evidence type="ECO:0000313" key="2">
    <source>
        <dbReference type="Proteomes" id="UP000183042"/>
    </source>
</evidence>
<organism evidence="1 2">
    <name type="scientific">Pseudomonas congelans</name>
    <dbReference type="NCBI Taxonomy" id="200452"/>
    <lineage>
        <taxon>Bacteria</taxon>
        <taxon>Pseudomonadati</taxon>
        <taxon>Pseudomonadota</taxon>
        <taxon>Gammaproteobacteria</taxon>
        <taxon>Pseudomonadales</taxon>
        <taxon>Pseudomonadaceae</taxon>
        <taxon>Pseudomonas</taxon>
    </lineage>
</organism>
<name>A0A1H0PTU7_9PSED</name>
<dbReference type="EMBL" id="FNJH01000002">
    <property type="protein sequence ID" value="SDP08414.1"/>
    <property type="molecule type" value="Genomic_DNA"/>
</dbReference>